<evidence type="ECO:0000313" key="2">
    <source>
        <dbReference type="Proteomes" id="UP000244677"/>
    </source>
</evidence>
<dbReference type="EMBL" id="CP020919">
    <property type="protein sequence ID" value="AWG23947.1"/>
    <property type="molecule type" value="Genomic_DNA"/>
</dbReference>
<dbReference type="KEGG" id="fki:FK004_01270"/>
<dbReference type="Pfam" id="PF20420">
    <property type="entry name" value="DUF6702"/>
    <property type="match status" value="1"/>
</dbReference>
<evidence type="ECO:0008006" key="3">
    <source>
        <dbReference type="Google" id="ProtNLM"/>
    </source>
</evidence>
<dbReference type="RefSeq" id="WP_227871651.1">
    <property type="nucleotide sequence ID" value="NZ_CP020919.1"/>
</dbReference>
<dbReference type="AlphaFoldDB" id="A0A2S1LJN5"/>
<accession>A0A2S1LJN5</accession>
<evidence type="ECO:0000313" key="1">
    <source>
        <dbReference type="EMBL" id="AWG23947.1"/>
    </source>
</evidence>
<organism evidence="1 2">
    <name type="scientific">Flavobacterium kingsejongi</name>
    <dbReference type="NCBI Taxonomy" id="1678728"/>
    <lineage>
        <taxon>Bacteria</taxon>
        <taxon>Pseudomonadati</taxon>
        <taxon>Bacteroidota</taxon>
        <taxon>Flavobacteriia</taxon>
        <taxon>Flavobacteriales</taxon>
        <taxon>Flavobacteriaceae</taxon>
        <taxon>Flavobacterium</taxon>
    </lineage>
</organism>
<keyword evidence="2" id="KW-1185">Reference proteome</keyword>
<name>A0A2S1LJN5_9FLAO</name>
<reference evidence="1 2" key="1">
    <citation type="submission" date="2017-04" db="EMBL/GenBank/DDBJ databases">
        <title>Complete genome sequence of Flavobacterium kingsejong AJ004.</title>
        <authorList>
            <person name="Lee P.C."/>
        </authorList>
    </citation>
    <scope>NUCLEOTIDE SEQUENCE [LARGE SCALE GENOMIC DNA]</scope>
    <source>
        <strain evidence="1 2">AJ004</strain>
    </source>
</reference>
<gene>
    <name evidence="1" type="ORF">FK004_01270</name>
</gene>
<protein>
    <recommendedName>
        <fullName evidence="3">Peptidase E</fullName>
    </recommendedName>
</protein>
<sequence length="167" mass="19264">MKKIATVLFLFLMLIGLTAMDVHKFYVAVYQMDYSPEKKALHITSRIFIDDFNAALGKKYKKKYYLGTSKESNEEVLAMQQYLLEKLAVKINGQEKNIRYLGKEMEDDVLICYYSIKDVEQPRTLDVKCTLLLDYISEQQNIIHANVAGVRTSLLLTEDTTKGSLKF</sequence>
<dbReference type="Proteomes" id="UP000244677">
    <property type="component" value="Chromosome"/>
</dbReference>
<proteinExistence type="predicted"/>
<dbReference type="InterPro" id="IPR046525">
    <property type="entry name" value="DUF6702"/>
</dbReference>